<organism evidence="9 10">
    <name type="scientific">Salinarimonas soli</name>
    <dbReference type="NCBI Taxonomy" id="1638099"/>
    <lineage>
        <taxon>Bacteria</taxon>
        <taxon>Pseudomonadati</taxon>
        <taxon>Pseudomonadota</taxon>
        <taxon>Alphaproteobacteria</taxon>
        <taxon>Hyphomicrobiales</taxon>
        <taxon>Salinarimonadaceae</taxon>
        <taxon>Salinarimonas</taxon>
    </lineage>
</organism>
<keyword evidence="7" id="KW-1133">Transmembrane helix</keyword>
<dbReference type="PANTHER" id="PTHR21666:SF288">
    <property type="entry name" value="CELL DIVISION PROTEIN YTFB"/>
    <property type="match status" value="1"/>
</dbReference>
<evidence type="ECO:0000313" key="10">
    <source>
        <dbReference type="Proteomes" id="UP000323142"/>
    </source>
</evidence>
<dbReference type="RefSeq" id="WP_149820804.1">
    <property type="nucleotide sequence ID" value="NZ_VUOA01000036.1"/>
</dbReference>
<evidence type="ECO:0000256" key="3">
    <source>
        <dbReference type="ARBA" id="ARBA00022723"/>
    </source>
</evidence>
<comment type="caution">
    <text evidence="9">The sequence shown here is derived from an EMBL/GenBank/DDBJ whole genome shotgun (WGS) entry which is preliminary data.</text>
</comment>
<proteinExistence type="predicted"/>
<evidence type="ECO:0000256" key="6">
    <source>
        <dbReference type="ARBA" id="ARBA00023049"/>
    </source>
</evidence>
<evidence type="ECO:0000256" key="4">
    <source>
        <dbReference type="ARBA" id="ARBA00022801"/>
    </source>
</evidence>
<gene>
    <name evidence="9" type="ORF">F0L46_19855</name>
</gene>
<keyword evidence="2" id="KW-0645">Protease</keyword>
<comment type="cofactor">
    <cofactor evidence="1">
        <name>Zn(2+)</name>
        <dbReference type="ChEBI" id="CHEBI:29105"/>
    </cofactor>
</comment>
<accession>A0A5B2V9K6</accession>
<keyword evidence="3" id="KW-0479">Metal-binding</keyword>
<reference evidence="9 10" key="1">
    <citation type="submission" date="2019-09" db="EMBL/GenBank/DDBJ databases">
        <title>Salinarimonas rosea gen. nov., sp. nov., a new member of the a-2 subgroup of the Proteobacteria.</title>
        <authorList>
            <person name="Liu J."/>
        </authorList>
    </citation>
    <scope>NUCLEOTIDE SEQUENCE [LARGE SCALE GENOMIC DNA]</scope>
    <source>
        <strain evidence="9 10">BN140002</strain>
    </source>
</reference>
<keyword evidence="7" id="KW-0472">Membrane</keyword>
<keyword evidence="4" id="KW-0378">Hydrolase</keyword>
<dbReference type="PANTHER" id="PTHR21666">
    <property type="entry name" value="PEPTIDASE-RELATED"/>
    <property type="match status" value="1"/>
</dbReference>
<evidence type="ECO:0000256" key="1">
    <source>
        <dbReference type="ARBA" id="ARBA00001947"/>
    </source>
</evidence>
<dbReference type="InterPro" id="IPR050570">
    <property type="entry name" value="Cell_wall_metabolism_enzyme"/>
</dbReference>
<evidence type="ECO:0000259" key="8">
    <source>
        <dbReference type="Pfam" id="PF01551"/>
    </source>
</evidence>
<protein>
    <submittedName>
        <fullName evidence="9">M23 family metallopeptidase</fullName>
    </submittedName>
</protein>
<dbReference type="Gene3D" id="2.70.70.10">
    <property type="entry name" value="Glucose Permease (Domain IIA)"/>
    <property type="match status" value="1"/>
</dbReference>
<dbReference type="InterPro" id="IPR011055">
    <property type="entry name" value="Dup_hybrid_motif"/>
</dbReference>
<keyword evidence="5" id="KW-0862">Zinc</keyword>
<dbReference type="FunFam" id="2.70.70.10:FF:000006">
    <property type="entry name" value="M23 family peptidase"/>
    <property type="match status" value="1"/>
</dbReference>
<dbReference type="GO" id="GO:0006508">
    <property type="term" value="P:proteolysis"/>
    <property type="evidence" value="ECO:0007669"/>
    <property type="project" value="UniProtKB-KW"/>
</dbReference>
<dbReference type="Pfam" id="PF01551">
    <property type="entry name" value="Peptidase_M23"/>
    <property type="match status" value="1"/>
</dbReference>
<sequence length="431" mass="44993">MSPAEYPIPPRSPAPPGDAAPVRHVLAVGRGTALAAGVVFSLLTAWSAGTAWYFVHRDDFAGKLLAKHAAMQDAYEDRIAALRTRLDRVASQKLIEQDSLEGRLEGLVGRQVQIETRQAILSTLAEQSGAAAPPRQAVTVEPVPADLPAAASAYAPARKPAPEDPFALRLRGSSLQRPLDPAMGGASSGDRLAAVERSIGAVEAAQLRSLAALDRQAAARVQRMRQAIGQTGLNPDELTPPDGAGGMGGPLVPLTVDPAAGPFEAGVDRLQTSLVTLDRLRRTSAALPFARPIVGEPDLTSGFGMRFDPFTRGPAMHTGLDFRAEHGSRVTATAAGRVVAAEHAGGYGNMVEVDHGNGITTRYAHLSAMSVTVGQRVAAGQALGRVGSTGRSTGPHLHYETRLSGDAVDPQRFLRAGAKLAAAALDEVASR</sequence>
<keyword evidence="6" id="KW-0482">Metalloprotease</keyword>
<evidence type="ECO:0000256" key="5">
    <source>
        <dbReference type="ARBA" id="ARBA00022833"/>
    </source>
</evidence>
<evidence type="ECO:0000256" key="7">
    <source>
        <dbReference type="SAM" id="Phobius"/>
    </source>
</evidence>
<dbReference type="GO" id="GO:0046872">
    <property type="term" value="F:metal ion binding"/>
    <property type="evidence" value="ECO:0007669"/>
    <property type="project" value="UniProtKB-KW"/>
</dbReference>
<keyword evidence="7" id="KW-0812">Transmembrane</keyword>
<evidence type="ECO:0000256" key="2">
    <source>
        <dbReference type="ARBA" id="ARBA00022670"/>
    </source>
</evidence>
<dbReference type="InterPro" id="IPR016047">
    <property type="entry name" value="M23ase_b-sheet_dom"/>
</dbReference>
<dbReference type="AlphaFoldDB" id="A0A5B2V9K6"/>
<dbReference type="EMBL" id="VUOA01000036">
    <property type="protein sequence ID" value="KAA2235275.1"/>
    <property type="molecule type" value="Genomic_DNA"/>
</dbReference>
<feature type="domain" description="M23ase beta-sheet core" evidence="8">
    <location>
        <begin position="316"/>
        <end position="410"/>
    </location>
</feature>
<keyword evidence="10" id="KW-1185">Reference proteome</keyword>
<evidence type="ECO:0000313" key="9">
    <source>
        <dbReference type="EMBL" id="KAA2235275.1"/>
    </source>
</evidence>
<dbReference type="CDD" id="cd12797">
    <property type="entry name" value="M23_peptidase"/>
    <property type="match status" value="1"/>
</dbReference>
<dbReference type="GO" id="GO:0004222">
    <property type="term" value="F:metalloendopeptidase activity"/>
    <property type="evidence" value="ECO:0007669"/>
    <property type="project" value="TreeGrafter"/>
</dbReference>
<name>A0A5B2V9K6_9HYPH</name>
<reference evidence="9 10" key="2">
    <citation type="submission" date="2019-09" db="EMBL/GenBank/DDBJ databases">
        <authorList>
            <person name="Jin C."/>
        </authorList>
    </citation>
    <scope>NUCLEOTIDE SEQUENCE [LARGE SCALE GENOMIC DNA]</scope>
    <source>
        <strain evidence="9 10">BN140002</strain>
    </source>
</reference>
<dbReference type="Proteomes" id="UP000323142">
    <property type="component" value="Unassembled WGS sequence"/>
</dbReference>
<feature type="transmembrane region" description="Helical" evidence="7">
    <location>
        <begin position="33"/>
        <end position="55"/>
    </location>
</feature>
<dbReference type="SUPFAM" id="SSF51261">
    <property type="entry name" value="Duplicated hybrid motif"/>
    <property type="match status" value="1"/>
</dbReference>
<dbReference type="OrthoDB" id="9805070at2"/>